<feature type="region of interest" description="Disordered" evidence="1">
    <location>
        <begin position="1"/>
        <end position="42"/>
    </location>
</feature>
<dbReference type="AlphaFoldDB" id="A0A0D2NZS7"/>
<organism evidence="2 3">
    <name type="scientific">Hypholoma sublateritium (strain FD-334 SS-4)</name>
    <dbReference type="NCBI Taxonomy" id="945553"/>
    <lineage>
        <taxon>Eukaryota</taxon>
        <taxon>Fungi</taxon>
        <taxon>Dikarya</taxon>
        <taxon>Basidiomycota</taxon>
        <taxon>Agaricomycotina</taxon>
        <taxon>Agaricomycetes</taxon>
        <taxon>Agaricomycetidae</taxon>
        <taxon>Agaricales</taxon>
        <taxon>Agaricineae</taxon>
        <taxon>Strophariaceae</taxon>
        <taxon>Hypholoma</taxon>
    </lineage>
</organism>
<dbReference type="EMBL" id="KN817553">
    <property type="protein sequence ID" value="KJA21986.1"/>
    <property type="molecule type" value="Genomic_DNA"/>
</dbReference>
<dbReference type="Proteomes" id="UP000054270">
    <property type="component" value="Unassembled WGS sequence"/>
</dbReference>
<evidence type="ECO:0000313" key="3">
    <source>
        <dbReference type="Proteomes" id="UP000054270"/>
    </source>
</evidence>
<sequence length="301" mass="32510">MHRRRERHNISLKGRVSNDEECRQTRHTRNALRSGSVAGGDSSECRQYSAGFISGWRRTAGTQSGVQTPREFAMLLGTRSSIGTCCEAGVGKPGLNPEWVEQRRAAMVLGNRTGGVKQRITSKLTPVCWVDGEHGTIPESDEVCVGSAREVIVVSRRTPLRCCWAVEEQAPAPRAGIRCSSKCRCGGVGGAEGGRTAPTQAVQSTQAPWRRADADSAPDLNDQDGNMARRHVEHTDERHARAQSVVTGEQNDVPRKFAGRALLMGAGGQDNGQRGSRGEVGVATAPNGHENTSDEVLDYQR</sequence>
<keyword evidence="3" id="KW-1185">Reference proteome</keyword>
<accession>A0A0D2NZS7</accession>
<feature type="region of interest" description="Disordered" evidence="1">
    <location>
        <begin position="190"/>
        <end position="225"/>
    </location>
</feature>
<gene>
    <name evidence="2" type="ORF">HYPSUDRAFT_55116</name>
</gene>
<protein>
    <submittedName>
        <fullName evidence="2">Uncharacterized protein</fullName>
    </submittedName>
</protein>
<evidence type="ECO:0000256" key="1">
    <source>
        <dbReference type="SAM" id="MobiDB-lite"/>
    </source>
</evidence>
<feature type="compositionally biased region" description="Polar residues" evidence="1">
    <location>
        <begin position="197"/>
        <end position="207"/>
    </location>
</feature>
<feature type="region of interest" description="Disordered" evidence="1">
    <location>
        <begin position="265"/>
        <end position="301"/>
    </location>
</feature>
<proteinExistence type="predicted"/>
<evidence type="ECO:0000313" key="2">
    <source>
        <dbReference type="EMBL" id="KJA21986.1"/>
    </source>
</evidence>
<reference evidence="3" key="1">
    <citation type="submission" date="2014-04" db="EMBL/GenBank/DDBJ databases">
        <title>Evolutionary Origins and Diversification of the Mycorrhizal Mutualists.</title>
        <authorList>
            <consortium name="DOE Joint Genome Institute"/>
            <consortium name="Mycorrhizal Genomics Consortium"/>
            <person name="Kohler A."/>
            <person name="Kuo A."/>
            <person name="Nagy L.G."/>
            <person name="Floudas D."/>
            <person name="Copeland A."/>
            <person name="Barry K.W."/>
            <person name="Cichocki N."/>
            <person name="Veneault-Fourrey C."/>
            <person name="LaButti K."/>
            <person name="Lindquist E.A."/>
            <person name="Lipzen A."/>
            <person name="Lundell T."/>
            <person name="Morin E."/>
            <person name="Murat C."/>
            <person name="Riley R."/>
            <person name="Ohm R."/>
            <person name="Sun H."/>
            <person name="Tunlid A."/>
            <person name="Henrissat B."/>
            <person name="Grigoriev I.V."/>
            <person name="Hibbett D.S."/>
            <person name="Martin F."/>
        </authorList>
    </citation>
    <scope>NUCLEOTIDE SEQUENCE [LARGE SCALE GENOMIC DNA]</scope>
    <source>
        <strain evidence="3">FD-334 SS-4</strain>
    </source>
</reference>
<name>A0A0D2NZS7_HYPSF</name>